<proteinExistence type="predicted"/>
<keyword evidence="2" id="KW-1185">Reference proteome</keyword>
<protein>
    <submittedName>
        <fullName evidence="1">Uncharacterized protein</fullName>
    </submittedName>
</protein>
<reference evidence="1 2" key="1">
    <citation type="journal article" date="2018" name="Mol. Ecol.">
        <title>The obligate alkalophilic soda-lake fungus Sodiomyces alkalinus has shifted to a protein diet.</title>
        <authorList>
            <person name="Grum-Grzhimaylo A.A."/>
            <person name="Falkoski D.L."/>
            <person name="van den Heuvel J."/>
            <person name="Valero-Jimenez C.A."/>
            <person name="Min B."/>
            <person name="Choi I.G."/>
            <person name="Lipzen A."/>
            <person name="Daum C.G."/>
            <person name="Aanen D.K."/>
            <person name="Tsang A."/>
            <person name="Henrissat B."/>
            <person name="Bilanenko E.N."/>
            <person name="de Vries R.P."/>
            <person name="van Kan J.A.L."/>
            <person name="Grigoriev I.V."/>
            <person name="Debets A.J.M."/>
        </authorList>
    </citation>
    <scope>NUCLEOTIDE SEQUENCE [LARGE SCALE GENOMIC DNA]</scope>
    <source>
        <strain evidence="1 2">F11</strain>
    </source>
</reference>
<dbReference type="GeneID" id="39582539"/>
<accession>A0A3N2PYQ0</accession>
<gene>
    <name evidence="1" type="ORF">SODALDRAFT_358038</name>
</gene>
<dbReference type="AlphaFoldDB" id="A0A3N2PYQ0"/>
<dbReference type="Proteomes" id="UP000272025">
    <property type="component" value="Unassembled WGS sequence"/>
</dbReference>
<dbReference type="EMBL" id="ML119053">
    <property type="protein sequence ID" value="ROT39627.1"/>
    <property type="molecule type" value="Genomic_DNA"/>
</dbReference>
<evidence type="ECO:0000313" key="2">
    <source>
        <dbReference type="Proteomes" id="UP000272025"/>
    </source>
</evidence>
<name>A0A3N2PYQ0_SODAK</name>
<dbReference type="RefSeq" id="XP_028467433.1">
    <property type="nucleotide sequence ID" value="XM_028614061.1"/>
</dbReference>
<organism evidence="1 2">
    <name type="scientific">Sodiomyces alkalinus (strain CBS 110278 / VKM F-3762 / F11)</name>
    <name type="common">Alkaliphilic filamentous fungus</name>
    <dbReference type="NCBI Taxonomy" id="1314773"/>
    <lineage>
        <taxon>Eukaryota</taxon>
        <taxon>Fungi</taxon>
        <taxon>Dikarya</taxon>
        <taxon>Ascomycota</taxon>
        <taxon>Pezizomycotina</taxon>
        <taxon>Sordariomycetes</taxon>
        <taxon>Hypocreomycetidae</taxon>
        <taxon>Glomerellales</taxon>
        <taxon>Plectosphaerellaceae</taxon>
        <taxon>Sodiomyces</taxon>
    </lineage>
</organism>
<dbReference type="OrthoDB" id="4725912at2759"/>
<sequence>MSLLVACASVDCSAWAVSYQFLRGSVTVSQPISPSRFKSPSHLSRVITDLNLQYPVSIIHCHPRTSSLAMDLLSGSSQDQPVYEVLRINKRKGTTTTTIDRTDPSTGHSYPIYMVFYMQDQNLLELRHADPRLQNPDCTPLAAVKFHSLSSKLDLTLRGHPFRMARPHLLSGSHAFRYGPAAPELKWKERSEFSSDLVLVDGWGVMLARYRRKVRDGYGYKGPGFELFVPPHVIDLDLVVATGMAASRYHKREEEVVVAAVGEAVSSAE</sequence>
<evidence type="ECO:0000313" key="1">
    <source>
        <dbReference type="EMBL" id="ROT39627.1"/>
    </source>
</evidence>